<dbReference type="InterPro" id="IPR051361">
    <property type="entry name" value="ThrE/Ser_Exporter"/>
</dbReference>
<feature type="transmembrane region" description="Helical" evidence="2">
    <location>
        <begin position="305"/>
        <end position="322"/>
    </location>
</feature>
<evidence type="ECO:0000256" key="2">
    <source>
        <dbReference type="SAM" id="Phobius"/>
    </source>
</evidence>
<evidence type="ECO:0000256" key="1">
    <source>
        <dbReference type="ARBA" id="ARBA00034125"/>
    </source>
</evidence>
<feature type="transmembrane region" description="Helical" evidence="2">
    <location>
        <begin position="189"/>
        <end position="210"/>
    </location>
</feature>
<keyword evidence="2" id="KW-0472">Membrane</keyword>
<accession>A0ABT7T434</accession>
<proteinExistence type="inferred from homology"/>
<feature type="transmembrane region" description="Helical" evidence="2">
    <location>
        <begin position="410"/>
        <end position="433"/>
    </location>
</feature>
<feature type="transmembrane region" description="Helical" evidence="2">
    <location>
        <begin position="327"/>
        <end position="344"/>
    </location>
</feature>
<evidence type="ECO:0000313" key="5">
    <source>
        <dbReference type="Proteomes" id="UP001237823"/>
    </source>
</evidence>
<feature type="transmembrane region" description="Helical" evidence="2">
    <location>
        <begin position="216"/>
        <end position="241"/>
    </location>
</feature>
<feature type="transmembrane region" description="Helical" evidence="2">
    <location>
        <begin position="253"/>
        <end position="273"/>
    </location>
</feature>
<feature type="transmembrane region" description="Helical" evidence="2">
    <location>
        <begin position="383"/>
        <end position="404"/>
    </location>
</feature>
<evidence type="ECO:0000259" key="3">
    <source>
        <dbReference type="Pfam" id="PF06738"/>
    </source>
</evidence>
<dbReference type="RefSeq" id="WP_289457793.1">
    <property type="nucleotide sequence ID" value="NZ_JAUCML010000002.1"/>
</dbReference>
<gene>
    <name evidence="4" type="ORF">QUG92_04400</name>
</gene>
<feature type="transmembrane region" description="Helical" evidence="2">
    <location>
        <begin position="350"/>
        <end position="371"/>
    </location>
</feature>
<dbReference type="Pfam" id="PF06738">
    <property type="entry name" value="ThrE"/>
    <property type="match status" value="1"/>
</dbReference>
<evidence type="ECO:0000313" key="4">
    <source>
        <dbReference type="EMBL" id="MDM7884336.1"/>
    </source>
</evidence>
<dbReference type="PANTHER" id="PTHR31082:SF4">
    <property type="entry name" value="PHEROMONE-REGULATED MEMBRANE PROTEIN 10"/>
    <property type="match status" value="1"/>
</dbReference>
<feature type="domain" description="Threonine/serine exporter-like N-terminal" evidence="3">
    <location>
        <begin position="37"/>
        <end position="273"/>
    </location>
</feature>
<reference evidence="4 5" key="1">
    <citation type="submission" date="2023-06" db="EMBL/GenBank/DDBJ databases">
        <authorList>
            <person name="Feng G."/>
            <person name="Li J."/>
            <person name="Zhu H."/>
        </authorList>
    </citation>
    <scope>NUCLEOTIDE SEQUENCE [LARGE SCALE GENOMIC DNA]</scope>
    <source>
        <strain evidence="4 5">RHCKG23</strain>
    </source>
</reference>
<comment type="caution">
    <text evidence="4">The sequence shown here is derived from an EMBL/GenBank/DDBJ whole genome shotgun (WGS) entry which is preliminary data.</text>
</comment>
<comment type="similarity">
    <text evidence="1">Belongs to the ThrE exporter (TC 2.A.79) family.</text>
</comment>
<dbReference type="PANTHER" id="PTHR31082">
    <property type="entry name" value="PHEROMONE-REGULATED MEMBRANE PROTEIN 10"/>
    <property type="match status" value="1"/>
</dbReference>
<organism evidence="4 5">
    <name type="scientific">Curtobacterium citri</name>
    <dbReference type="NCBI Taxonomy" id="3055139"/>
    <lineage>
        <taxon>Bacteria</taxon>
        <taxon>Bacillati</taxon>
        <taxon>Actinomycetota</taxon>
        <taxon>Actinomycetes</taxon>
        <taxon>Micrococcales</taxon>
        <taxon>Microbacteriaceae</taxon>
        <taxon>Curtobacterium</taxon>
    </lineage>
</organism>
<name>A0ABT7T434_9MICO</name>
<dbReference type="InterPro" id="IPR010619">
    <property type="entry name" value="ThrE-like_N"/>
</dbReference>
<keyword evidence="2" id="KW-0812">Transmembrane</keyword>
<keyword evidence="2" id="KW-1133">Transmembrane helix</keyword>
<sequence length="447" mass="45215">MVGLGSALANLRNALNRPEAHVEVVDGETVPVGMLLGTLGALLLDAGSSVTDVRSALEKARDAAGVGPTLAVGVLPALVMVSEVATGAATIVNAEGVELSSRQAARANRLVLGLERGSIALAEIPARVRAIRAGTVPPPALPWITGNALTSVGLAVVFRCPWWAIVLALVVGALVGVLSLLLRRFREAVAIIPFLAAFMSTTVVGLVAAGTGFDHVPLFAVCAPVAVFVPGALITNALLELTAADIVTGASRLVQGLIMLGFMAAGIAAGSALTGLRVDPSSAALVGEVAGVGTLRGGWEAVPSYWVSWVAVVGLAVGLGLVFRSGWRLTLVSVAVMVSAYAVVSGTTPLWGSVVATGAAAALLFVATRLLERLVPVVPATVSFFPAFLLLVPGTVGLVAVATFDPVALGTPLATFVSLCIGTKIGGLLPGLFRRGVPRRTQAHAAG</sequence>
<keyword evidence="5" id="KW-1185">Reference proteome</keyword>
<protein>
    <submittedName>
        <fullName evidence="4">Threonine/serine exporter family protein</fullName>
    </submittedName>
</protein>
<dbReference type="EMBL" id="JAUCML010000002">
    <property type="protein sequence ID" value="MDM7884336.1"/>
    <property type="molecule type" value="Genomic_DNA"/>
</dbReference>
<feature type="transmembrane region" description="Helical" evidence="2">
    <location>
        <begin position="162"/>
        <end position="182"/>
    </location>
</feature>
<dbReference type="Proteomes" id="UP001237823">
    <property type="component" value="Unassembled WGS sequence"/>
</dbReference>